<comment type="catalytic activity">
    <reaction evidence="12">
        <text>2 [molybdopterin-synthase sulfur-carrier protein]-C-terminal-Gly-aminoethanethioate + cyclic pyranopterin phosphate + H2O = molybdopterin + 2 [molybdopterin-synthase sulfur-carrier protein]-C-terminal Gly-Gly + 2 H(+)</text>
        <dbReference type="Rhea" id="RHEA:26333"/>
        <dbReference type="Rhea" id="RHEA-COMP:12202"/>
        <dbReference type="Rhea" id="RHEA-COMP:19907"/>
        <dbReference type="ChEBI" id="CHEBI:15377"/>
        <dbReference type="ChEBI" id="CHEBI:15378"/>
        <dbReference type="ChEBI" id="CHEBI:58698"/>
        <dbReference type="ChEBI" id="CHEBI:59648"/>
        <dbReference type="ChEBI" id="CHEBI:90778"/>
        <dbReference type="ChEBI" id="CHEBI:232372"/>
        <dbReference type="EC" id="2.8.1.12"/>
    </reaction>
</comment>
<dbReference type="EC" id="2.8.1.12" evidence="3"/>
<comment type="similarity">
    <text evidence="2">Belongs to the MoaE family.</text>
</comment>
<evidence type="ECO:0000313" key="14">
    <source>
        <dbReference type="Proteomes" id="UP000326837"/>
    </source>
</evidence>
<dbReference type="InterPro" id="IPR003448">
    <property type="entry name" value="Mopterin_biosynth_MoaE"/>
</dbReference>
<evidence type="ECO:0000313" key="13">
    <source>
        <dbReference type="EMBL" id="BBO32699.1"/>
    </source>
</evidence>
<dbReference type="Proteomes" id="UP000326837">
    <property type="component" value="Chromosome"/>
</dbReference>
<evidence type="ECO:0000256" key="12">
    <source>
        <dbReference type="ARBA" id="ARBA00049878"/>
    </source>
</evidence>
<dbReference type="FunFam" id="3.90.1170.40:FF:000003">
    <property type="entry name" value="Molybdopterin converting factor subunit 2"/>
    <property type="match status" value="1"/>
</dbReference>
<dbReference type="CDD" id="cd00756">
    <property type="entry name" value="MoaE"/>
    <property type="match status" value="1"/>
</dbReference>
<evidence type="ECO:0000256" key="2">
    <source>
        <dbReference type="ARBA" id="ARBA00005426"/>
    </source>
</evidence>
<dbReference type="EMBL" id="AP021861">
    <property type="protein sequence ID" value="BBO32699.1"/>
    <property type="molecule type" value="Genomic_DNA"/>
</dbReference>
<dbReference type="GO" id="GO:0006777">
    <property type="term" value="P:Mo-molybdopterin cofactor biosynthetic process"/>
    <property type="evidence" value="ECO:0007669"/>
    <property type="project" value="UniProtKB-KW"/>
</dbReference>
<dbReference type="KEGG" id="lpav:PLANPX_2311"/>
<organism evidence="13 14">
    <name type="scientific">Lacipirellula parvula</name>
    <dbReference type="NCBI Taxonomy" id="2650471"/>
    <lineage>
        <taxon>Bacteria</taxon>
        <taxon>Pseudomonadati</taxon>
        <taxon>Planctomycetota</taxon>
        <taxon>Planctomycetia</taxon>
        <taxon>Pirellulales</taxon>
        <taxon>Lacipirellulaceae</taxon>
        <taxon>Lacipirellula</taxon>
    </lineage>
</organism>
<evidence type="ECO:0000256" key="1">
    <source>
        <dbReference type="ARBA" id="ARBA00005046"/>
    </source>
</evidence>
<evidence type="ECO:0000256" key="3">
    <source>
        <dbReference type="ARBA" id="ARBA00011950"/>
    </source>
</evidence>
<protein>
    <recommendedName>
        <fullName evidence="4">Molybdopterin synthase catalytic subunit</fullName>
        <ecNumber evidence="3">2.8.1.12</ecNumber>
    </recommendedName>
    <alternativeName>
        <fullName evidence="10">MPT synthase subunit 2</fullName>
    </alternativeName>
    <alternativeName>
        <fullName evidence="8">Molybdenum cofactor biosynthesis protein E</fullName>
    </alternativeName>
    <alternativeName>
        <fullName evidence="9">Molybdopterin-converting factor large subunit</fullName>
    </alternativeName>
    <alternativeName>
        <fullName evidence="11">Molybdopterin-converting factor subunit 2</fullName>
    </alternativeName>
</protein>
<dbReference type="Gene3D" id="3.90.1170.40">
    <property type="entry name" value="Molybdopterin biosynthesis MoaE subunit"/>
    <property type="match status" value="1"/>
</dbReference>
<evidence type="ECO:0000256" key="9">
    <source>
        <dbReference type="ARBA" id="ARBA00030407"/>
    </source>
</evidence>
<reference evidence="14" key="1">
    <citation type="submission" date="2019-10" db="EMBL/GenBank/DDBJ databases">
        <title>Lacipirellula parvula gen. nov., sp. nov., representing a lineage of planctomycetes widespread in freshwater anoxic habitats, and description of the family Lacipirellulaceae.</title>
        <authorList>
            <person name="Dedysh S.N."/>
            <person name="Kulichevskaya I.S."/>
            <person name="Beletsky A.V."/>
            <person name="Rakitin A.L."/>
            <person name="Mardanov A.V."/>
            <person name="Ivanova A.A."/>
            <person name="Saltykova V.X."/>
            <person name="Rijpstra W.I.C."/>
            <person name="Sinninghe Damste J.S."/>
            <person name="Ravin N.V."/>
        </authorList>
    </citation>
    <scope>NUCLEOTIDE SEQUENCE [LARGE SCALE GENOMIC DNA]</scope>
    <source>
        <strain evidence="14">PX69</strain>
    </source>
</reference>
<keyword evidence="5 13" id="KW-0808">Transferase</keyword>
<dbReference type="PANTHER" id="PTHR23404">
    <property type="entry name" value="MOLYBDOPTERIN SYNTHASE RELATED"/>
    <property type="match status" value="1"/>
</dbReference>
<evidence type="ECO:0000256" key="8">
    <source>
        <dbReference type="ARBA" id="ARBA00029745"/>
    </source>
</evidence>
<dbReference type="SUPFAM" id="SSF54690">
    <property type="entry name" value="Molybdopterin synthase subunit MoaE"/>
    <property type="match status" value="1"/>
</dbReference>
<evidence type="ECO:0000256" key="4">
    <source>
        <dbReference type="ARBA" id="ARBA00013858"/>
    </source>
</evidence>
<name>A0A5K7XIC8_9BACT</name>
<evidence type="ECO:0000256" key="6">
    <source>
        <dbReference type="ARBA" id="ARBA00023150"/>
    </source>
</evidence>
<dbReference type="RefSeq" id="WP_152098620.1">
    <property type="nucleotide sequence ID" value="NZ_AP021861.1"/>
</dbReference>
<keyword evidence="14" id="KW-1185">Reference proteome</keyword>
<evidence type="ECO:0000256" key="11">
    <source>
        <dbReference type="ARBA" id="ARBA00032474"/>
    </source>
</evidence>
<sequence>MIQLTDNPIDATALLQSVQQPEAGAVVLFLGITRQFTKGRETATLSYEAYREMAAKELERLEQQARERWPLVDCSIVHRLGEVPLAEASVAIAVSSAHRGDAFDAGRWLIDTLKESVPIWKQEHWADGGAEWVHPATNVNG</sequence>
<evidence type="ECO:0000256" key="5">
    <source>
        <dbReference type="ARBA" id="ARBA00022679"/>
    </source>
</evidence>
<comment type="subunit">
    <text evidence="7">Heterotetramer of 2 MoaD subunits and 2 MoaE subunits. Also stable as homodimer. The enzyme changes between these two forms during catalysis.</text>
</comment>
<dbReference type="InterPro" id="IPR036563">
    <property type="entry name" value="MoaE_sf"/>
</dbReference>
<dbReference type="GO" id="GO:0030366">
    <property type="term" value="F:molybdopterin synthase activity"/>
    <property type="evidence" value="ECO:0007669"/>
    <property type="project" value="UniProtKB-EC"/>
</dbReference>
<comment type="pathway">
    <text evidence="1">Cofactor biosynthesis; molybdopterin biosynthesis.</text>
</comment>
<evidence type="ECO:0000256" key="7">
    <source>
        <dbReference type="ARBA" id="ARBA00026066"/>
    </source>
</evidence>
<accession>A0A5K7XIC8</accession>
<dbReference type="AlphaFoldDB" id="A0A5K7XIC8"/>
<evidence type="ECO:0000256" key="10">
    <source>
        <dbReference type="ARBA" id="ARBA00030781"/>
    </source>
</evidence>
<keyword evidence="6" id="KW-0501">Molybdenum cofactor biosynthesis</keyword>
<dbReference type="Pfam" id="PF02391">
    <property type="entry name" value="MoaE"/>
    <property type="match status" value="1"/>
</dbReference>
<proteinExistence type="inferred from homology"/>
<gene>
    <name evidence="13" type="ORF">PLANPX_2311</name>
</gene>